<feature type="compositionally biased region" description="Polar residues" evidence="1">
    <location>
        <begin position="65"/>
        <end position="88"/>
    </location>
</feature>
<protein>
    <submittedName>
        <fullName evidence="2">Uncharacterized protein</fullName>
    </submittedName>
</protein>
<sequence length="125" mass="14500">MENFEQTYNDDEEIPLTTSPFDDHYYDHSQHYEFDIPSADGVHPPIPYDIDDFSAGEQQHYYHDNMQSPEENSGFASSPNYGIFSSGTDGPLLPDPAEMREEGASFREWRRNDINIPSDIRKENY</sequence>
<dbReference type="OrthoDB" id="10468830at2759"/>
<reference evidence="3" key="1">
    <citation type="journal article" date="2023" name="Proc. Natl. Acad. Sci. U.S.A.">
        <title>Genomic and structural basis for evolution of tropane alkaloid biosynthesis.</title>
        <authorList>
            <person name="Wanga Y.-J."/>
            <person name="Taina T."/>
            <person name="Yua J.-Y."/>
            <person name="Lia J."/>
            <person name="Xua B."/>
            <person name="Chenc J."/>
            <person name="D'Auriad J.C."/>
            <person name="Huanga J.-P."/>
            <person name="Huanga S.-X."/>
        </authorList>
    </citation>
    <scope>NUCLEOTIDE SEQUENCE [LARGE SCALE GENOMIC DNA]</scope>
    <source>
        <strain evidence="3">cv. KIB-2019</strain>
    </source>
</reference>
<dbReference type="Proteomes" id="UP001152561">
    <property type="component" value="Unassembled WGS sequence"/>
</dbReference>
<comment type="caution">
    <text evidence="2">The sequence shown here is derived from an EMBL/GenBank/DDBJ whole genome shotgun (WGS) entry which is preliminary data.</text>
</comment>
<feature type="region of interest" description="Disordered" evidence="1">
    <location>
        <begin position="65"/>
        <end position="104"/>
    </location>
</feature>
<feature type="region of interest" description="Disordered" evidence="1">
    <location>
        <begin position="1"/>
        <end position="20"/>
    </location>
</feature>
<keyword evidence="3" id="KW-1185">Reference proteome</keyword>
<name>A0A9Q1MK99_9SOLA</name>
<dbReference type="AlphaFoldDB" id="A0A9Q1MK99"/>
<accession>A0A9Q1MK99</accession>
<evidence type="ECO:0000313" key="3">
    <source>
        <dbReference type="Proteomes" id="UP001152561"/>
    </source>
</evidence>
<dbReference type="EMBL" id="JAJAGQ010000005">
    <property type="protein sequence ID" value="KAJ8562291.1"/>
    <property type="molecule type" value="Genomic_DNA"/>
</dbReference>
<evidence type="ECO:0000256" key="1">
    <source>
        <dbReference type="SAM" id="MobiDB-lite"/>
    </source>
</evidence>
<evidence type="ECO:0000313" key="2">
    <source>
        <dbReference type="EMBL" id="KAJ8562291.1"/>
    </source>
</evidence>
<proteinExistence type="predicted"/>
<gene>
    <name evidence="2" type="ORF">K7X08_011582</name>
</gene>
<organism evidence="2 3">
    <name type="scientific">Anisodus acutangulus</name>
    <dbReference type="NCBI Taxonomy" id="402998"/>
    <lineage>
        <taxon>Eukaryota</taxon>
        <taxon>Viridiplantae</taxon>
        <taxon>Streptophyta</taxon>
        <taxon>Embryophyta</taxon>
        <taxon>Tracheophyta</taxon>
        <taxon>Spermatophyta</taxon>
        <taxon>Magnoliopsida</taxon>
        <taxon>eudicotyledons</taxon>
        <taxon>Gunneridae</taxon>
        <taxon>Pentapetalae</taxon>
        <taxon>asterids</taxon>
        <taxon>lamiids</taxon>
        <taxon>Solanales</taxon>
        <taxon>Solanaceae</taxon>
        <taxon>Solanoideae</taxon>
        <taxon>Hyoscyameae</taxon>
        <taxon>Anisodus</taxon>
    </lineage>
</organism>